<reference evidence="1 2" key="1">
    <citation type="submission" date="2020-04" db="EMBL/GenBank/DDBJ databases">
        <title>Plant Genome Project.</title>
        <authorList>
            <person name="Zhang R.-G."/>
        </authorList>
    </citation>
    <scope>NUCLEOTIDE SEQUENCE [LARGE SCALE GENOMIC DNA]</scope>
    <source>
        <strain evidence="1">YNK0</strain>
        <tissue evidence="1">Leaf</tissue>
    </source>
</reference>
<evidence type="ECO:0000313" key="2">
    <source>
        <dbReference type="Proteomes" id="UP000655225"/>
    </source>
</evidence>
<gene>
    <name evidence="1" type="ORF">HHK36_028352</name>
</gene>
<evidence type="ECO:0000313" key="1">
    <source>
        <dbReference type="EMBL" id="KAF8380857.1"/>
    </source>
</evidence>
<accession>A0A835D204</accession>
<sequence length="198" mass="21213">MEKDGEGSGGAVADVVLKEESLLKDSSEGAARGCDVSMTISRKVSFKGRPFQGEAETRGGYGSYREHDCERKKERRMVEKSPPKKKDLCGCESCQFADDGGEIAGFGILLTVKDGEGSGAAVADIGLKEEVVDMVTSIHENWFCARCVNTSKPTGEGVIVMQTAAFLLVALYDGSIGSASRAMMVVDQFALQLSRRNL</sequence>
<proteinExistence type="predicted"/>
<comment type="caution">
    <text evidence="1">The sequence shown here is derived from an EMBL/GenBank/DDBJ whole genome shotgun (WGS) entry which is preliminary data.</text>
</comment>
<dbReference type="AlphaFoldDB" id="A0A835D204"/>
<dbReference type="Proteomes" id="UP000655225">
    <property type="component" value="Unassembled WGS sequence"/>
</dbReference>
<dbReference type="OrthoDB" id="1930037at2759"/>
<dbReference type="PANTHER" id="PTHR36780">
    <property type="entry name" value="OS05G0241400 PROTEIN"/>
    <property type="match status" value="1"/>
</dbReference>
<keyword evidence="2" id="KW-1185">Reference proteome</keyword>
<dbReference type="PANTHER" id="PTHR36780:SF1">
    <property type="entry name" value="PROFILIN"/>
    <property type="match status" value="1"/>
</dbReference>
<name>A0A835D204_TETSI</name>
<protein>
    <submittedName>
        <fullName evidence="1">Uncharacterized protein</fullName>
    </submittedName>
</protein>
<dbReference type="EMBL" id="JABCRI010000021">
    <property type="protein sequence ID" value="KAF8380857.1"/>
    <property type="molecule type" value="Genomic_DNA"/>
</dbReference>
<organism evidence="1 2">
    <name type="scientific">Tetracentron sinense</name>
    <name type="common">Spur-leaf</name>
    <dbReference type="NCBI Taxonomy" id="13715"/>
    <lineage>
        <taxon>Eukaryota</taxon>
        <taxon>Viridiplantae</taxon>
        <taxon>Streptophyta</taxon>
        <taxon>Embryophyta</taxon>
        <taxon>Tracheophyta</taxon>
        <taxon>Spermatophyta</taxon>
        <taxon>Magnoliopsida</taxon>
        <taxon>Trochodendrales</taxon>
        <taxon>Trochodendraceae</taxon>
        <taxon>Tetracentron</taxon>
    </lineage>
</organism>